<proteinExistence type="predicted"/>
<organism evidence="1 2">
    <name type="scientific">Portunus trituberculatus</name>
    <name type="common">Swimming crab</name>
    <name type="synonym">Neptunus trituberculatus</name>
    <dbReference type="NCBI Taxonomy" id="210409"/>
    <lineage>
        <taxon>Eukaryota</taxon>
        <taxon>Metazoa</taxon>
        <taxon>Ecdysozoa</taxon>
        <taxon>Arthropoda</taxon>
        <taxon>Crustacea</taxon>
        <taxon>Multicrustacea</taxon>
        <taxon>Malacostraca</taxon>
        <taxon>Eumalacostraca</taxon>
        <taxon>Eucarida</taxon>
        <taxon>Decapoda</taxon>
        <taxon>Pleocyemata</taxon>
        <taxon>Brachyura</taxon>
        <taxon>Eubrachyura</taxon>
        <taxon>Portunoidea</taxon>
        <taxon>Portunidae</taxon>
        <taxon>Portuninae</taxon>
        <taxon>Portunus</taxon>
    </lineage>
</organism>
<accession>A0A5B7FIV7</accession>
<gene>
    <name evidence="1" type="ORF">E2C01_041002</name>
</gene>
<dbReference type="Proteomes" id="UP000324222">
    <property type="component" value="Unassembled WGS sequence"/>
</dbReference>
<dbReference type="EMBL" id="VSRR010007642">
    <property type="protein sequence ID" value="MPC47261.1"/>
    <property type="molecule type" value="Genomic_DNA"/>
</dbReference>
<evidence type="ECO:0000313" key="2">
    <source>
        <dbReference type="Proteomes" id="UP000324222"/>
    </source>
</evidence>
<sequence length="72" mass="8519">MVYDSICLRGRPRQSNSRNSEVYVRFPYYIRARTVPPYRGLRRTLVLAFGNRYPEWMPFLTSDRGQDSNPCA</sequence>
<keyword evidence="2" id="KW-1185">Reference proteome</keyword>
<evidence type="ECO:0000313" key="1">
    <source>
        <dbReference type="EMBL" id="MPC47261.1"/>
    </source>
</evidence>
<reference evidence="1 2" key="1">
    <citation type="submission" date="2019-05" db="EMBL/GenBank/DDBJ databases">
        <title>Another draft genome of Portunus trituberculatus and its Hox gene families provides insights of decapod evolution.</title>
        <authorList>
            <person name="Jeong J.-H."/>
            <person name="Song I."/>
            <person name="Kim S."/>
            <person name="Choi T."/>
            <person name="Kim D."/>
            <person name="Ryu S."/>
            <person name="Kim W."/>
        </authorList>
    </citation>
    <scope>NUCLEOTIDE SEQUENCE [LARGE SCALE GENOMIC DNA]</scope>
    <source>
        <tissue evidence="1">Muscle</tissue>
    </source>
</reference>
<comment type="caution">
    <text evidence="1">The sequence shown here is derived from an EMBL/GenBank/DDBJ whole genome shotgun (WGS) entry which is preliminary data.</text>
</comment>
<name>A0A5B7FIV7_PORTR</name>
<dbReference type="AlphaFoldDB" id="A0A5B7FIV7"/>
<protein>
    <submittedName>
        <fullName evidence="1">Uncharacterized protein</fullName>
    </submittedName>
</protein>